<sequence length="69" mass="7171">MAGLCEGGSEPPGSLKANNVGLGATPCKIIMSANEVYKTRQETFACRDAQLLAVRAPLFAPTPAQVVLP</sequence>
<evidence type="ECO:0000313" key="1">
    <source>
        <dbReference type="EMBL" id="KAJ4436744.1"/>
    </source>
</evidence>
<accession>A0ABQ8SSG1</accession>
<reference evidence="1 2" key="1">
    <citation type="journal article" date="2022" name="Allergy">
        <title>Genome assembly and annotation of Periplaneta americana reveal a comprehensive cockroach allergen profile.</title>
        <authorList>
            <person name="Wang L."/>
            <person name="Xiong Q."/>
            <person name="Saelim N."/>
            <person name="Wang L."/>
            <person name="Nong W."/>
            <person name="Wan A.T."/>
            <person name="Shi M."/>
            <person name="Liu X."/>
            <person name="Cao Q."/>
            <person name="Hui J.H.L."/>
            <person name="Sookrung N."/>
            <person name="Leung T.F."/>
            <person name="Tungtrongchitr A."/>
            <person name="Tsui S.K.W."/>
        </authorList>
    </citation>
    <scope>NUCLEOTIDE SEQUENCE [LARGE SCALE GENOMIC DNA]</scope>
    <source>
        <strain evidence="1">PWHHKU_190912</strain>
    </source>
</reference>
<comment type="caution">
    <text evidence="1">The sequence shown here is derived from an EMBL/GenBank/DDBJ whole genome shotgun (WGS) entry which is preliminary data.</text>
</comment>
<dbReference type="Proteomes" id="UP001148838">
    <property type="component" value="Unassembled WGS sequence"/>
</dbReference>
<gene>
    <name evidence="1" type="ORF">ANN_16876</name>
</gene>
<proteinExistence type="predicted"/>
<protein>
    <submittedName>
        <fullName evidence="1">Uncharacterized protein</fullName>
    </submittedName>
</protein>
<organism evidence="1 2">
    <name type="scientific">Periplaneta americana</name>
    <name type="common">American cockroach</name>
    <name type="synonym">Blatta americana</name>
    <dbReference type="NCBI Taxonomy" id="6978"/>
    <lineage>
        <taxon>Eukaryota</taxon>
        <taxon>Metazoa</taxon>
        <taxon>Ecdysozoa</taxon>
        <taxon>Arthropoda</taxon>
        <taxon>Hexapoda</taxon>
        <taxon>Insecta</taxon>
        <taxon>Pterygota</taxon>
        <taxon>Neoptera</taxon>
        <taxon>Polyneoptera</taxon>
        <taxon>Dictyoptera</taxon>
        <taxon>Blattodea</taxon>
        <taxon>Blattoidea</taxon>
        <taxon>Blattidae</taxon>
        <taxon>Blattinae</taxon>
        <taxon>Periplaneta</taxon>
    </lineage>
</organism>
<name>A0ABQ8SSG1_PERAM</name>
<evidence type="ECO:0000313" key="2">
    <source>
        <dbReference type="Proteomes" id="UP001148838"/>
    </source>
</evidence>
<dbReference type="EMBL" id="JAJSOF020000021">
    <property type="protein sequence ID" value="KAJ4436744.1"/>
    <property type="molecule type" value="Genomic_DNA"/>
</dbReference>
<keyword evidence="2" id="KW-1185">Reference proteome</keyword>